<feature type="region of interest" description="Disordered" evidence="1">
    <location>
        <begin position="52"/>
        <end position="72"/>
    </location>
</feature>
<gene>
    <name evidence="2" type="ORF">LCGC14_2104110</name>
</gene>
<evidence type="ECO:0000256" key="1">
    <source>
        <dbReference type="SAM" id="MobiDB-lite"/>
    </source>
</evidence>
<dbReference type="EMBL" id="LAZR01025872">
    <property type="protein sequence ID" value="KKL70517.1"/>
    <property type="molecule type" value="Genomic_DNA"/>
</dbReference>
<proteinExistence type="predicted"/>
<name>A0A0F9H5G2_9ZZZZ</name>
<dbReference type="AlphaFoldDB" id="A0A0F9H5G2"/>
<feature type="compositionally biased region" description="Basic and acidic residues" evidence="1">
    <location>
        <begin position="63"/>
        <end position="72"/>
    </location>
</feature>
<accession>A0A0F9H5G2</accession>
<protein>
    <submittedName>
        <fullName evidence="2">Uncharacterized protein</fullName>
    </submittedName>
</protein>
<comment type="caution">
    <text evidence="2">The sequence shown here is derived from an EMBL/GenBank/DDBJ whole genome shotgun (WGS) entry which is preliminary data.</text>
</comment>
<feature type="non-terminal residue" evidence="2">
    <location>
        <position position="1"/>
    </location>
</feature>
<organism evidence="2">
    <name type="scientific">marine sediment metagenome</name>
    <dbReference type="NCBI Taxonomy" id="412755"/>
    <lineage>
        <taxon>unclassified sequences</taxon>
        <taxon>metagenomes</taxon>
        <taxon>ecological metagenomes</taxon>
    </lineage>
</organism>
<sequence length="72" mass="8036">GDGRPTSHAFMRTSTYSNVDEERFNRLAVGREQRMIELKREVNEMARKAGVAPPYDSALVTGERGDPGVRQA</sequence>
<evidence type="ECO:0000313" key="2">
    <source>
        <dbReference type="EMBL" id="KKL70517.1"/>
    </source>
</evidence>
<reference evidence="2" key="1">
    <citation type="journal article" date="2015" name="Nature">
        <title>Complex archaea that bridge the gap between prokaryotes and eukaryotes.</title>
        <authorList>
            <person name="Spang A."/>
            <person name="Saw J.H."/>
            <person name="Jorgensen S.L."/>
            <person name="Zaremba-Niedzwiedzka K."/>
            <person name="Martijn J."/>
            <person name="Lind A.E."/>
            <person name="van Eijk R."/>
            <person name="Schleper C."/>
            <person name="Guy L."/>
            <person name="Ettema T.J."/>
        </authorList>
    </citation>
    <scope>NUCLEOTIDE SEQUENCE</scope>
</reference>